<feature type="transmembrane region" description="Helical" evidence="1">
    <location>
        <begin position="158"/>
        <end position="178"/>
    </location>
</feature>
<dbReference type="Proteomes" id="UP000034665">
    <property type="component" value="Unassembled WGS sequence"/>
</dbReference>
<evidence type="ECO:0000256" key="1">
    <source>
        <dbReference type="SAM" id="Phobius"/>
    </source>
</evidence>
<keyword evidence="1" id="KW-1133">Transmembrane helix</keyword>
<accession>A0A0G0N8A3</accession>
<name>A0A0G0N8A3_9BACT</name>
<protein>
    <recommendedName>
        <fullName evidence="4">Phenylacetate-CoA ligase</fullName>
    </recommendedName>
</protein>
<keyword evidence="1" id="KW-0472">Membrane</keyword>
<dbReference type="STRING" id="1619013.UT41_C0002G0183"/>
<comment type="caution">
    <text evidence="2">The sequence shown here is derived from an EMBL/GenBank/DDBJ whole genome shotgun (WGS) entry which is preliminary data.</text>
</comment>
<dbReference type="Gene3D" id="3.40.50.12780">
    <property type="entry name" value="N-terminal domain of ligase-like"/>
    <property type="match status" value="1"/>
</dbReference>
<dbReference type="InterPro" id="IPR042099">
    <property type="entry name" value="ANL_N_sf"/>
</dbReference>
<proteinExistence type="predicted"/>
<evidence type="ECO:0000313" key="3">
    <source>
        <dbReference type="Proteomes" id="UP000034665"/>
    </source>
</evidence>
<evidence type="ECO:0000313" key="2">
    <source>
        <dbReference type="EMBL" id="KKR12409.1"/>
    </source>
</evidence>
<dbReference type="SUPFAM" id="SSF56801">
    <property type="entry name" value="Acetyl-CoA synthetase-like"/>
    <property type="match status" value="1"/>
</dbReference>
<dbReference type="AlphaFoldDB" id="A0A0G0N8A3"/>
<reference evidence="2 3" key="1">
    <citation type="journal article" date="2015" name="Nature">
        <title>rRNA introns, odd ribosomes, and small enigmatic genomes across a large radiation of phyla.</title>
        <authorList>
            <person name="Brown C.T."/>
            <person name="Hug L.A."/>
            <person name="Thomas B.C."/>
            <person name="Sharon I."/>
            <person name="Castelle C.J."/>
            <person name="Singh A."/>
            <person name="Wilkins M.J."/>
            <person name="Williams K.H."/>
            <person name="Banfield J.F."/>
        </authorList>
    </citation>
    <scope>NUCLEOTIDE SEQUENCE [LARGE SCALE GENOMIC DNA]</scope>
</reference>
<dbReference type="EMBL" id="LBWR01000002">
    <property type="protein sequence ID" value="KKR12409.1"/>
    <property type="molecule type" value="Genomic_DNA"/>
</dbReference>
<keyword evidence="1" id="KW-0812">Transmembrane</keyword>
<evidence type="ECO:0008006" key="4">
    <source>
        <dbReference type="Google" id="ProtNLM"/>
    </source>
</evidence>
<dbReference type="PANTHER" id="PTHR43845:SF1">
    <property type="entry name" value="BLR5969 PROTEIN"/>
    <property type="match status" value="1"/>
</dbReference>
<sequence length="528" mass="59658">MRPPFCIKSIIVYNGGNMTAKKDYSAEQIIKFFSEKDSKWWEKEGQARALALFHDAAVRVPAYKDFLKKNKINHTKITTWEDFQSVPLTSKKDYLKKYPLEQLCWDGNLNKPLVFTATSGSTGEPFYFPRTEGVDKNAAIIHEFFLLNNTYNTKKPTLVIVAFGMGIWIGGLITYKAFEIAAQRAGYPVSIITPGLNKKEVLNALEKIAPNYGQVILAGYPPMVKDIIDEGIAQGIDFKKLNMRLVTAAEAYTENFRDYLIEKTGIKNLFHDVMSIYGSADIGAMAFETPTAILMRRLAMRKRELFENIFSEIKKTPTLVQYNPLQILFEAPKGEVVLTGDSAIPLIRYAIGDNGGVAGYDALVGRVEKEGIDWGKEVKKAKIGSTQKLPFVYVYERNDFSTTLYGLQIYPETIREALLKDCLNNHVTGKFSMATSFDGEQNQYLEINIELKKGITVDKNGAVVCKEGEEDLMQTVTKEITEFLKAKNAEFNELSKNLKERATPKIVLWPAEHPTHFKPGTKQKWIQK</sequence>
<dbReference type="PANTHER" id="PTHR43845">
    <property type="entry name" value="BLR5969 PROTEIN"/>
    <property type="match status" value="1"/>
</dbReference>
<gene>
    <name evidence="2" type="ORF">UT41_C0002G0183</name>
</gene>
<organism evidence="2 3">
    <name type="scientific">Candidatus Wolfebacteria bacterium GW2011_GWC2_39_22</name>
    <dbReference type="NCBI Taxonomy" id="1619013"/>
    <lineage>
        <taxon>Bacteria</taxon>
        <taxon>Candidatus Wolfeibacteriota</taxon>
    </lineage>
</organism>